<dbReference type="InterPro" id="IPR000150">
    <property type="entry name" value="Cof"/>
</dbReference>
<dbReference type="GO" id="GO:0000287">
    <property type="term" value="F:magnesium ion binding"/>
    <property type="evidence" value="ECO:0007669"/>
    <property type="project" value="TreeGrafter"/>
</dbReference>
<proteinExistence type="predicted"/>
<evidence type="ECO:0000313" key="1">
    <source>
        <dbReference type="EMBL" id="HIW79914.1"/>
    </source>
</evidence>
<dbReference type="AlphaFoldDB" id="A0A9D1R2V5"/>
<reference evidence="1" key="2">
    <citation type="submission" date="2021-04" db="EMBL/GenBank/DDBJ databases">
        <authorList>
            <person name="Gilroy R."/>
        </authorList>
    </citation>
    <scope>NUCLEOTIDE SEQUENCE</scope>
    <source>
        <strain evidence="1">CHK195-6426</strain>
    </source>
</reference>
<comment type="caution">
    <text evidence="1">The sequence shown here is derived from an EMBL/GenBank/DDBJ whole genome shotgun (WGS) entry which is preliminary data.</text>
</comment>
<reference evidence="1" key="1">
    <citation type="journal article" date="2021" name="PeerJ">
        <title>Extensive microbial diversity within the chicken gut microbiome revealed by metagenomics and culture.</title>
        <authorList>
            <person name="Gilroy R."/>
            <person name="Ravi A."/>
            <person name="Getino M."/>
            <person name="Pursley I."/>
            <person name="Horton D.L."/>
            <person name="Alikhan N.F."/>
            <person name="Baker D."/>
            <person name="Gharbi K."/>
            <person name="Hall N."/>
            <person name="Watson M."/>
            <person name="Adriaenssens E.M."/>
            <person name="Foster-Nyarko E."/>
            <person name="Jarju S."/>
            <person name="Secka A."/>
            <person name="Antonio M."/>
            <person name="Oren A."/>
            <person name="Chaudhuri R.R."/>
            <person name="La Ragione R."/>
            <person name="Hildebrand F."/>
            <person name="Pallen M.J."/>
        </authorList>
    </citation>
    <scope>NUCLEOTIDE SEQUENCE</scope>
    <source>
        <strain evidence="1">CHK195-6426</strain>
    </source>
</reference>
<dbReference type="InterPro" id="IPR006379">
    <property type="entry name" value="HAD-SF_hydro_IIB"/>
</dbReference>
<dbReference type="PANTHER" id="PTHR10000">
    <property type="entry name" value="PHOSPHOSERINE PHOSPHATASE"/>
    <property type="match status" value="1"/>
</dbReference>
<name>A0A9D1R2V5_9FIRM</name>
<dbReference type="SUPFAM" id="SSF56784">
    <property type="entry name" value="HAD-like"/>
    <property type="match status" value="1"/>
</dbReference>
<dbReference type="PROSITE" id="PS01228">
    <property type="entry name" value="COF_1"/>
    <property type="match status" value="1"/>
</dbReference>
<dbReference type="Proteomes" id="UP000824265">
    <property type="component" value="Unassembled WGS sequence"/>
</dbReference>
<accession>A0A9D1R2V5</accession>
<dbReference type="InterPro" id="IPR023214">
    <property type="entry name" value="HAD_sf"/>
</dbReference>
<dbReference type="RefSeq" id="WP_318704780.1">
    <property type="nucleotide sequence ID" value="NZ_CALWMU010000023.1"/>
</dbReference>
<dbReference type="SFLD" id="SFLDG01144">
    <property type="entry name" value="C2.B.4:_PGP_Like"/>
    <property type="match status" value="1"/>
</dbReference>
<dbReference type="Pfam" id="PF08282">
    <property type="entry name" value="Hydrolase_3"/>
    <property type="match status" value="1"/>
</dbReference>
<dbReference type="GO" id="GO:0005829">
    <property type="term" value="C:cytosol"/>
    <property type="evidence" value="ECO:0007669"/>
    <property type="project" value="TreeGrafter"/>
</dbReference>
<gene>
    <name evidence="1" type="ORF">H9742_00055</name>
</gene>
<dbReference type="GO" id="GO:0016791">
    <property type="term" value="F:phosphatase activity"/>
    <property type="evidence" value="ECO:0007669"/>
    <property type="project" value="TreeGrafter"/>
</dbReference>
<dbReference type="Gene3D" id="3.30.1240.10">
    <property type="match status" value="1"/>
</dbReference>
<dbReference type="Gene3D" id="3.40.50.1000">
    <property type="entry name" value="HAD superfamily/HAD-like"/>
    <property type="match status" value="1"/>
</dbReference>
<dbReference type="NCBIfam" id="TIGR00099">
    <property type="entry name" value="Cof-subfamily"/>
    <property type="match status" value="1"/>
</dbReference>
<dbReference type="SFLD" id="SFLDG01140">
    <property type="entry name" value="C2.B:_Phosphomannomutase_and_P"/>
    <property type="match status" value="1"/>
</dbReference>
<evidence type="ECO:0000313" key="2">
    <source>
        <dbReference type="Proteomes" id="UP000824265"/>
    </source>
</evidence>
<dbReference type="PANTHER" id="PTHR10000:SF25">
    <property type="entry name" value="PHOSPHATASE YKRA-RELATED"/>
    <property type="match status" value="1"/>
</dbReference>
<organism evidence="1 2">
    <name type="scientific">Candidatus Acetatifactor stercoripullorum</name>
    <dbReference type="NCBI Taxonomy" id="2838414"/>
    <lineage>
        <taxon>Bacteria</taxon>
        <taxon>Bacillati</taxon>
        <taxon>Bacillota</taxon>
        <taxon>Clostridia</taxon>
        <taxon>Lachnospirales</taxon>
        <taxon>Lachnospiraceae</taxon>
        <taxon>Acetatifactor</taxon>
    </lineage>
</organism>
<dbReference type="PROSITE" id="PS01229">
    <property type="entry name" value="COF_2"/>
    <property type="match status" value="1"/>
</dbReference>
<dbReference type="SFLD" id="SFLDS00003">
    <property type="entry name" value="Haloacid_Dehalogenase"/>
    <property type="match status" value="1"/>
</dbReference>
<dbReference type="InterPro" id="IPR036412">
    <property type="entry name" value="HAD-like_sf"/>
</dbReference>
<sequence length="258" mass="29060">MIRAIFFDVDGTLLSHITRRIPHDTEQILMRLKEHGIKIFMSTGRHPAELLKLPVNNIKFDGYITLNGQLCLDDMGHIVFGTPFNKEITDKLVAFFECKKHPLALIEAERIYINFIDDTVCRAQESVSTPVPEIASYENGLIYQATTFLKRQEEPLLEAYLPQGCKFARWSDVGVDIISAEGGKAKGIEYFCHLYGIRQDEVMAFGDAENDMDMLKFAQIGVAMGNAHDCVKEIADYVTSDVDQGGIKNAIEHFQIVP</sequence>
<protein>
    <submittedName>
        <fullName evidence="1">Cof-type HAD-IIB family hydrolase</fullName>
    </submittedName>
</protein>
<dbReference type="EMBL" id="DXGH01000001">
    <property type="protein sequence ID" value="HIW79914.1"/>
    <property type="molecule type" value="Genomic_DNA"/>
</dbReference>
<keyword evidence="1" id="KW-0378">Hydrolase</keyword>
<dbReference type="NCBIfam" id="TIGR01484">
    <property type="entry name" value="HAD-SF-IIB"/>
    <property type="match status" value="1"/>
</dbReference>